<feature type="compositionally biased region" description="Low complexity" evidence="1">
    <location>
        <begin position="39"/>
        <end position="52"/>
    </location>
</feature>
<sequence length="399" mass="43334">MANGGGVPDERTGKVIQLYATPETPSREQVRRRHPSQQAVARPGGARPGGDVASRRRTGADGRSGSDGAPERATKAGESRRPTAAEIASGAVTPISEDVALHGEIAEAGSRGGGILGGLRGAVAGSLTSTASFVRERLTGEYEIDDFGFDEHFADNIVLPTLRVLFDKWFHVEVTGAENLPLERGALLVANHAGTLPLDALMTTVAVHDHHPRNRHLRILAADLAFESPFVSEIARSTGATLACVPDAERLLESGELTAVWPEGYKGLGKPYRDRYKLQRYGRGGFVTTALRTGVPIIPVSIVGSEEIYPKIGDLKPLARLLGFPYFPVTPTFPLLGPLGVIPLPSRWHIHFGQPIETARFDDQAADDPMVVFDLTDEVREDIQQTLYRMLSRRDRVWF</sequence>
<organism evidence="3 4">
    <name type="scientific">Gordonia jinhuaensis</name>
    <dbReference type="NCBI Taxonomy" id="1517702"/>
    <lineage>
        <taxon>Bacteria</taxon>
        <taxon>Bacillati</taxon>
        <taxon>Actinomycetota</taxon>
        <taxon>Actinomycetes</taxon>
        <taxon>Mycobacteriales</taxon>
        <taxon>Gordoniaceae</taxon>
        <taxon>Gordonia</taxon>
    </lineage>
</organism>
<comment type="caution">
    <text evidence="3">The sequence shown here is derived from an EMBL/GenBank/DDBJ whole genome shotgun (WGS) entry which is preliminary data.</text>
</comment>
<protein>
    <recommendedName>
        <fullName evidence="2">Phospholipid/glycerol acyltransferase domain-containing protein</fullName>
    </recommendedName>
</protein>
<accession>A0A916T001</accession>
<dbReference type="Proteomes" id="UP000621454">
    <property type="component" value="Unassembled WGS sequence"/>
</dbReference>
<name>A0A916T001_9ACTN</name>
<dbReference type="RefSeq" id="WP_188585192.1">
    <property type="nucleotide sequence ID" value="NZ_BMGC01000003.1"/>
</dbReference>
<proteinExistence type="predicted"/>
<dbReference type="EMBL" id="BMGC01000003">
    <property type="protein sequence ID" value="GGB21454.1"/>
    <property type="molecule type" value="Genomic_DNA"/>
</dbReference>
<gene>
    <name evidence="3" type="ORF">GCM10011489_07020</name>
</gene>
<dbReference type="SUPFAM" id="SSF69593">
    <property type="entry name" value="Glycerol-3-phosphate (1)-acyltransferase"/>
    <property type="match status" value="1"/>
</dbReference>
<dbReference type="CDD" id="cd07987">
    <property type="entry name" value="LPLAT_MGAT-like"/>
    <property type="match status" value="1"/>
</dbReference>
<evidence type="ECO:0000256" key="1">
    <source>
        <dbReference type="SAM" id="MobiDB-lite"/>
    </source>
</evidence>
<dbReference type="InterPro" id="IPR002123">
    <property type="entry name" value="Plipid/glycerol_acylTrfase"/>
</dbReference>
<feature type="region of interest" description="Disordered" evidence="1">
    <location>
        <begin position="1"/>
        <end position="90"/>
    </location>
</feature>
<evidence type="ECO:0000313" key="3">
    <source>
        <dbReference type="EMBL" id="GGB21454.1"/>
    </source>
</evidence>
<feature type="compositionally biased region" description="Basic and acidic residues" evidence="1">
    <location>
        <begin position="69"/>
        <end position="83"/>
    </location>
</feature>
<dbReference type="AlphaFoldDB" id="A0A916T001"/>
<dbReference type="PANTHER" id="PTHR22753">
    <property type="entry name" value="TRANSMEMBRANE PROTEIN 68"/>
    <property type="match status" value="1"/>
</dbReference>
<dbReference type="PANTHER" id="PTHR22753:SF14">
    <property type="entry name" value="MONOACYLGLYCEROL_DIACYLGLYCEROL O-ACYLTRANSFERASE"/>
    <property type="match status" value="1"/>
</dbReference>
<reference evidence="3" key="1">
    <citation type="journal article" date="2014" name="Int. J. Syst. Evol. Microbiol.">
        <title>Complete genome sequence of Corynebacterium casei LMG S-19264T (=DSM 44701T), isolated from a smear-ripened cheese.</title>
        <authorList>
            <consortium name="US DOE Joint Genome Institute (JGI-PGF)"/>
            <person name="Walter F."/>
            <person name="Albersmeier A."/>
            <person name="Kalinowski J."/>
            <person name="Ruckert C."/>
        </authorList>
    </citation>
    <scope>NUCLEOTIDE SEQUENCE</scope>
    <source>
        <strain evidence="3">CGMCC 1.12827</strain>
    </source>
</reference>
<evidence type="ECO:0000313" key="4">
    <source>
        <dbReference type="Proteomes" id="UP000621454"/>
    </source>
</evidence>
<evidence type="ECO:0000259" key="2">
    <source>
        <dbReference type="SMART" id="SM00563"/>
    </source>
</evidence>
<dbReference type="GO" id="GO:0016020">
    <property type="term" value="C:membrane"/>
    <property type="evidence" value="ECO:0007669"/>
    <property type="project" value="TreeGrafter"/>
</dbReference>
<dbReference type="Pfam" id="PF01553">
    <property type="entry name" value="Acyltransferase"/>
    <property type="match status" value="1"/>
</dbReference>
<reference evidence="3" key="2">
    <citation type="submission" date="2020-09" db="EMBL/GenBank/DDBJ databases">
        <authorList>
            <person name="Sun Q."/>
            <person name="Zhou Y."/>
        </authorList>
    </citation>
    <scope>NUCLEOTIDE SEQUENCE</scope>
    <source>
        <strain evidence="3">CGMCC 1.12827</strain>
    </source>
</reference>
<dbReference type="SMART" id="SM00563">
    <property type="entry name" value="PlsC"/>
    <property type="match status" value="1"/>
</dbReference>
<keyword evidence="4" id="KW-1185">Reference proteome</keyword>
<dbReference type="GO" id="GO:0016746">
    <property type="term" value="F:acyltransferase activity"/>
    <property type="evidence" value="ECO:0007669"/>
    <property type="project" value="InterPro"/>
</dbReference>
<feature type="domain" description="Phospholipid/glycerol acyltransferase" evidence="2">
    <location>
        <begin position="186"/>
        <end position="305"/>
    </location>
</feature>